<evidence type="ECO:0000256" key="2">
    <source>
        <dbReference type="ARBA" id="ARBA00022801"/>
    </source>
</evidence>
<dbReference type="HOGENOM" id="CLU_011790_4_0_6"/>
<evidence type="ECO:0000256" key="7">
    <source>
        <dbReference type="SAM" id="MobiDB-lite"/>
    </source>
</evidence>
<evidence type="ECO:0000256" key="3">
    <source>
        <dbReference type="ARBA" id="ARBA00023145"/>
    </source>
</evidence>
<accession>D2BYC3</accession>
<evidence type="ECO:0000256" key="1">
    <source>
        <dbReference type="ARBA" id="ARBA00006586"/>
    </source>
</evidence>
<keyword evidence="2" id="KW-0378">Hydrolase</keyword>
<feature type="active site" description="Nucleophile" evidence="5">
    <location>
        <position position="274"/>
    </location>
</feature>
<evidence type="ECO:0000256" key="4">
    <source>
        <dbReference type="ARBA" id="ARBA00038735"/>
    </source>
</evidence>
<dbReference type="AlphaFoldDB" id="D2BYC3"/>
<dbReference type="STRING" id="590409.Dd586_1728"/>
<evidence type="ECO:0000256" key="6">
    <source>
        <dbReference type="PIRSR" id="PIRSR001227-2"/>
    </source>
</evidence>
<keyword evidence="6" id="KW-0106">Calcium</keyword>
<feature type="binding site" evidence="6">
    <location>
        <position position="349"/>
    </location>
    <ligand>
        <name>Ca(2+)</name>
        <dbReference type="ChEBI" id="CHEBI:29108"/>
    </ligand>
</feature>
<dbReference type="Gene3D" id="1.10.439.10">
    <property type="entry name" value="Penicillin Amidohydrolase, domain 1"/>
    <property type="match status" value="1"/>
</dbReference>
<comment type="similarity">
    <text evidence="1">Belongs to the peptidase S45 family.</text>
</comment>
<keyword evidence="10" id="KW-1185">Reference proteome</keyword>
<dbReference type="InterPro" id="IPR029055">
    <property type="entry name" value="Ntn_hydrolases_N"/>
</dbReference>
<evidence type="ECO:0000313" key="9">
    <source>
        <dbReference type="EMBL" id="ACZ76591.1"/>
    </source>
</evidence>
<sequence>MVINAHLNNAGEYIVRIKNWRRLTVGALSLGGVLVIALAATVWWLLRQSLPPIDGELRVPGLHTAVTIDRDDAGVPVIRANDRQSAAFALGFVHAQDRFFQMDLLRRNAAGELAALVGAAALPLDRQHRLFLLRQQVARNWQALPVEQQQILRSYADGVNAGLSSLKTRPFEYGLLRVKPQVWLPEDTLLVIASMYFDLQDNQFGREYARGWIASQSTPEQADFLLPDASVWDAPLAGQLPPFQEEPATPPSWWGQSGSKTGASVGGQEQAKGSNGWLVSTAGKAILANDMHLGLSLPTIWYRAQLIYPTEAGTLRLTGFSLPGAPAIISGSNGVIAWGFTNSYVDTFDWVKLASQEGHQRTVQETLAVSHGEPQSMTVQTSDWGPVVETGQGRMAMHWVLQLPGALDLSLMSLAETHSVPDALAAGQRAGLPVQNLLVADKRGHIGWTLAGVLPDRLVPGRQNSFPLADLAQARWRERGLPADSYPEVIDPPQGVIVAANNRMLFDDQGERLGDGGADSGVRASAIHQALGEVSQSDIAAMHRIQLDNRALLAASWRDRLMECMNASAPDSMADYTAVKTLLQQWDGQATADSVAYLLLNRWREALYQQLFGTFDQQLAQAWPKASYRAANPRWDMTVQQLMHDEAMLWVPKPAKNWCQFSLQQLETVWRDNGEGHRRWGDENQSHIAHPLASSLPLLGRLLQAPVYPLSGDNNVPHVNRPAFGASERLVISPGDDAGATLSLPGGQSGNPLSRWWLDGYHRWISDTQTPLLPGAGTRQLRLKPADSAQP</sequence>
<dbReference type="InterPro" id="IPR023343">
    <property type="entry name" value="Penicillin_amidase_dom1"/>
</dbReference>
<dbReference type="InterPro" id="IPR014395">
    <property type="entry name" value="Pen/GL7ACA/AHL_acylase"/>
</dbReference>
<organism evidence="9 10">
    <name type="scientific">Dickeya zeae (strain Ech586)</name>
    <name type="common">Dickeya dadantii (strain Ech586)</name>
    <dbReference type="NCBI Taxonomy" id="590409"/>
    <lineage>
        <taxon>Bacteria</taxon>
        <taxon>Pseudomonadati</taxon>
        <taxon>Pseudomonadota</taxon>
        <taxon>Gammaproteobacteria</taxon>
        <taxon>Enterobacterales</taxon>
        <taxon>Pectobacteriaceae</taxon>
        <taxon>Dickeya</taxon>
        <taxon>Dickeya parazeae</taxon>
    </lineage>
</organism>
<dbReference type="SUPFAM" id="SSF56235">
    <property type="entry name" value="N-terminal nucleophile aminohydrolases (Ntn hydrolases)"/>
    <property type="match status" value="1"/>
</dbReference>
<name>D2BYC3_DICZ5</name>
<dbReference type="Gene3D" id="2.30.120.10">
    <property type="match status" value="1"/>
</dbReference>
<reference evidence="9" key="1">
    <citation type="submission" date="2009-12" db="EMBL/GenBank/DDBJ databases">
        <title>Complete sequence of Dickeya dadantii Ech586.</title>
        <authorList>
            <consortium name="US DOE Joint Genome Institute"/>
            <person name="Lucas S."/>
            <person name="Copeland A."/>
            <person name="Lapidus A."/>
            <person name="Glavina del Rio T."/>
            <person name="Tice H."/>
            <person name="Bruce D."/>
            <person name="Goodwin L."/>
            <person name="Pitluck S."/>
            <person name="Munk A.C."/>
            <person name="Brettin T."/>
            <person name="Detter J.C."/>
            <person name="Han C."/>
            <person name="Tapia R."/>
            <person name="Larimer F."/>
            <person name="Land M."/>
            <person name="Hauser L."/>
            <person name="Kyrpides N."/>
            <person name="Mikhailova N."/>
            <person name="Balakrishnan V."/>
            <person name="Glasner J."/>
            <person name="Perna N.T."/>
        </authorList>
    </citation>
    <scope>NUCLEOTIDE SEQUENCE [LARGE SCALE GENOMIC DNA]</scope>
    <source>
        <strain evidence="9">Ech586</strain>
    </source>
</reference>
<dbReference type="eggNOG" id="COG2366">
    <property type="taxonomic scope" value="Bacteria"/>
</dbReference>
<keyword evidence="8" id="KW-1133">Transmembrane helix</keyword>
<dbReference type="GO" id="GO:0017000">
    <property type="term" value="P:antibiotic biosynthetic process"/>
    <property type="evidence" value="ECO:0007669"/>
    <property type="project" value="InterPro"/>
</dbReference>
<dbReference type="InterPro" id="IPR043147">
    <property type="entry name" value="Penicillin_amidase_A-knob"/>
</dbReference>
<dbReference type="MEROPS" id="S45.003"/>
<feature type="region of interest" description="Disordered" evidence="7">
    <location>
        <begin position="241"/>
        <end position="272"/>
    </location>
</feature>
<dbReference type="Pfam" id="PF01804">
    <property type="entry name" value="Penicil_amidase"/>
    <property type="match status" value="1"/>
</dbReference>
<dbReference type="InterPro" id="IPR043146">
    <property type="entry name" value="Penicillin_amidase_N_B-knob"/>
</dbReference>
<proteinExistence type="inferred from homology"/>
<keyword evidence="8" id="KW-0812">Transmembrane</keyword>
<comment type="subunit">
    <text evidence="4">Heterodimer of an alpha subunit and a beta subunit processed from the same precursor.</text>
</comment>
<evidence type="ECO:0000313" key="10">
    <source>
        <dbReference type="Proteomes" id="UP000001446"/>
    </source>
</evidence>
<feature type="binding site" evidence="6">
    <location>
        <position position="346"/>
    </location>
    <ligand>
        <name>Ca(2+)</name>
        <dbReference type="ChEBI" id="CHEBI:29108"/>
    </ligand>
</feature>
<dbReference type="PANTHER" id="PTHR34218">
    <property type="entry name" value="PEPTIDASE S45 PENICILLIN AMIDASE"/>
    <property type="match status" value="1"/>
</dbReference>
<dbReference type="RefSeq" id="WP_012884417.1">
    <property type="nucleotide sequence ID" value="NC_013592.1"/>
</dbReference>
<evidence type="ECO:0000256" key="8">
    <source>
        <dbReference type="SAM" id="Phobius"/>
    </source>
</evidence>
<feature type="binding site" evidence="6">
    <location>
        <position position="207"/>
    </location>
    <ligand>
        <name>Ca(2+)</name>
        <dbReference type="ChEBI" id="CHEBI:29108"/>
    </ligand>
</feature>
<dbReference type="GO" id="GO:0046872">
    <property type="term" value="F:metal ion binding"/>
    <property type="evidence" value="ECO:0007669"/>
    <property type="project" value="UniProtKB-KW"/>
</dbReference>
<keyword evidence="3" id="KW-0865">Zymogen</keyword>
<dbReference type="KEGG" id="ddc:Dd586_1728"/>
<evidence type="ECO:0000256" key="5">
    <source>
        <dbReference type="PIRSR" id="PIRSR001227-1"/>
    </source>
</evidence>
<keyword evidence="8" id="KW-0472">Membrane</keyword>
<dbReference type="PIRSF" id="PIRSF001227">
    <property type="entry name" value="Pen_acylase"/>
    <property type="match status" value="1"/>
</dbReference>
<dbReference type="GO" id="GO:0016811">
    <property type="term" value="F:hydrolase activity, acting on carbon-nitrogen (but not peptide) bonds, in linear amides"/>
    <property type="evidence" value="ECO:0007669"/>
    <property type="project" value="InterPro"/>
</dbReference>
<comment type="cofactor">
    <cofactor evidence="6">
        <name>Ca(2+)</name>
        <dbReference type="ChEBI" id="CHEBI:29108"/>
    </cofactor>
    <text evidence="6">Binds 1 Ca(2+) ion per dimer.</text>
</comment>
<dbReference type="Gene3D" id="1.10.1400.10">
    <property type="match status" value="1"/>
</dbReference>
<dbReference type="Proteomes" id="UP000001446">
    <property type="component" value="Chromosome"/>
</dbReference>
<dbReference type="PANTHER" id="PTHR34218:SF4">
    <property type="entry name" value="ACYL-HOMOSERINE LACTONE ACYLASE QUIP"/>
    <property type="match status" value="1"/>
</dbReference>
<protein>
    <submittedName>
        <fullName evidence="9">Peptidase S45 penicillin amidase</fullName>
    </submittedName>
</protein>
<gene>
    <name evidence="9" type="ordered locus">Dd586_1728</name>
</gene>
<feature type="transmembrane region" description="Helical" evidence="8">
    <location>
        <begin position="23"/>
        <end position="46"/>
    </location>
</feature>
<dbReference type="InterPro" id="IPR002692">
    <property type="entry name" value="S45"/>
</dbReference>
<dbReference type="EMBL" id="CP001836">
    <property type="protein sequence ID" value="ACZ76591.1"/>
    <property type="molecule type" value="Genomic_DNA"/>
</dbReference>
<dbReference type="Gene3D" id="3.60.20.10">
    <property type="entry name" value="Glutamine Phosphoribosylpyrophosphate, subunit 1, domain 1"/>
    <property type="match status" value="1"/>
</dbReference>
<keyword evidence="6" id="KW-0479">Metal-binding</keyword>